<feature type="non-terminal residue" evidence="2">
    <location>
        <position position="1"/>
    </location>
</feature>
<organism evidence="2">
    <name type="scientific">marine sediment metagenome</name>
    <dbReference type="NCBI Taxonomy" id="412755"/>
    <lineage>
        <taxon>unclassified sequences</taxon>
        <taxon>metagenomes</taxon>
        <taxon>ecological metagenomes</taxon>
    </lineage>
</organism>
<keyword evidence="1" id="KW-0472">Membrane</keyword>
<accession>X1LF87</accession>
<dbReference type="AlphaFoldDB" id="X1LF87"/>
<name>X1LF87_9ZZZZ</name>
<keyword evidence="1" id="KW-0812">Transmembrane</keyword>
<sequence>RLNKHIIGRCMGVAVCILLVATSLTYFHIIILHKDLDEWGKILTKQRIKKIVW</sequence>
<evidence type="ECO:0000313" key="2">
    <source>
        <dbReference type="EMBL" id="GAI01055.1"/>
    </source>
</evidence>
<keyword evidence="1" id="KW-1133">Transmembrane helix</keyword>
<comment type="caution">
    <text evidence="2">The sequence shown here is derived from an EMBL/GenBank/DDBJ whole genome shotgun (WGS) entry which is preliminary data.</text>
</comment>
<protein>
    <submittedName>
        <fullName evidence="2">Uncharacterized protein</fullName>
    </submittedName>
</protein>
<proteinExistence type="predicted"/>
<reference evidence="2" key="1">
    <citation type="journal article" date="2014" name="Front. Microbiol.">
        <title>High frequency of phylogenetically diverse reductive dehalogenase-homologous genes in deep subseafloor sedimentary metagenomes.</title>
        <authorList>
            <person name="Kawai M."/>
            <person name="Futagami T."/>
            <person name="Toyoda A."/>
            <person name="Takaki Y."/>
            <person name="Nishi S."/>
            <person name="Hori S."/>
            <person name="Arai W."/>
            <person name="Tsubouchi T."/>
            <person name="Morono Y."/>
            <person name="Uchiyama I."/>
            <person name="Ito T."/>
            <person name="Fujiyama A."/>
            <person name="Inagaki F."/>
            <person name="Takami H."/>
        </authorList>
    </citation>
    <scope>NUCLEOTIDE SEQUENCE</scope>
    <source>
        <strain evidence="2">Expedition CK06-06</strain>
    </source>
</reference>
<feature type="transmembrane region" description="Helical" evidence="1">
    <location>
        <begin position="12"/>
        <end position="31"/>
    </location>
</feature>
<evidence type="ECO:0000256" key="1">
    <source>
        <dbReference type="SAM" id="Phobius"/>
    </source>
</evidence>
<dbReference type="EMBL" id="BARU01046313">
    <property type="protein sequence ID" value="GAI01055.1"/>
    <property type="molecule type" value="Genomic_DNA"/>
</dbReference>
<gene>
    <name evidence="2" type="ORF">S03H2_69922</name>
</gene>